<comment type="caution">
    <text evidence="1">The sequence shown here is derived from an EMBL/GenBank/DDBJ whole genome shotgun (WGS) entry which is preliminary data.</text>
</comment>
<sequence length="106" mass="12310">MNHGQTAEIQQYRDGEYPEIGTPSAKIGQLEVNGYSTIGYFALPEHCWIDDFYGPLQADFWALLERHGRSEEARAIVEAERREIELYSEYKAYLSHGVYIARKHWA</sequence>
<dbReference type="Gene3D" id="3.40.50.150">
    <property type="entry name" value="Vaccinia Virus protein VP39"/>
    <property type="match status" value="1"/>
</dbReference>
<evidence type="ECO:0000313" key="2">
    <source>
        <dbReference type="Proteomes" id="UP000260351"/>
    </source>
</evidence>
<dbReference type="OrthoDB" id="529208at2"/>
<dbReference type="Proteomes" id="UP000260351">
    <property type="component" value="Unassembled WGS sequence"/>
</dbReference>
<organism evidence="1 2">
    <name type="scientific">Wenzhouxiangella sediminis</name>
    <dbReference type="NCBI Taxonomy" id="1792836"/>
    <lineage>
        <taxon>Bacteria</taxon>
        <taxon>Pseudomonadati</taxon>
        <taxon>Pseudomonadota</taxon>
        <taxon>Gammaproteobacteria</taxon>
        <taxon>Chromatiales</taxon>
        <taxon>Wenzhouxiangellaceae</taxon>
        <taxon>Wenzhouxiangella</taxon>
    </lineage>
</organism>
<gene>
    <name evidence="1" type="ORF">DZC52_12645</name>
</gene>
<name>A0A3E1K6C2_9GAMM</name>
<dbReference type="AlphaFoldDB" id="A0A3E1K6C2"/>
<dbReference type="EMBL" id="QUZK01000046">
    <property type="protein sequence ID" value="RFF29486.1"/>
    <property type="molecule type" value="Genomic_DNA"/>
</dbReference>
<accession>A0A3E1K6C2</accession>
<proteinExistence type="predicted"/>
<keyword evidence="2" id="KW-1185">Reference proteome</keyword>
<dbReference type="InterPro" id="IPR029063">
    <property type="entry name" value="SAM-dependent_MTases_sf"/>
</dbReference>
<protein>
    <submittedName>
        <fullName evidence="1">Uncharacterized protein</fullName>
    </submittedName>
</protein>
<evidence type="ECO:0000313" key="1">
    <source>
        <dbReference type="EMBL" id="RFF29486.1"/>
    </source>
</evidence>
<reference evidence="1 2" key="1">
    <citation type="submission" date="2018-08" db="EMBL/GenBank/DDBJ databases">
        <title>Wenzhouxiangella salilacus sp. nov., a novel bacterium isolated from a saline lake in Xinjiang Province, China.</title>
        <authorList>
            <person name="Han S."/>
        </authorList>
    </citation>
    <scope>NUCLEOTIDE SEQUENCE [LARGE SCALE GENOMIC DNA]</scope>
    <source>
        <strain evidence="1 2">XDB06</strain>
    </source>
</reference>
<dbReference type="RefSeq" id="WP_116651512.1">
    <property type="nucleotide sequence ID" value="NZ_QUZK01000046.1"/>
</dbReference>